<dbReference type="AlphaFoldDB" id="A0A1B6JFS1"/>
<dbReference type="Gene3D" id="4.10.400.10">
    <property type="entry name" value="Low-density Lipoprotein Receptor"/>
    <property type="match status" value="8"/>
</dbReference>
<keyword evidence="7" id="KW-0106">Calcium</keyword>
<feature type="disulfide bond" evidence="13">
    <location>
        <begin position="465"/>
        <end position="480"/>
    </location>
</feature>
<feature type="non-terminal residue" evidence="15">
    <location>
        <position position="1"/>
    </location>
</feature>
<proteinExistence type="predicted"/>
<accession>A0A1B6JFS1</accession>
<dbReference type="CDD" id="cd00112">
    <property type="entry name" value="LDLa"/>
    <property type="match status" value="8"/>
</dbReference>
<feature type="disulfide bond" evidence="13">
    <location>
        <begin position="287"/>
        <end position="302"/>
    </location>
</feature>
<feature type="domain" description="EGF-like" evidence="14">
    <location>
        <begin position="184"/>
        <end position="221"/>
    </location>
</feature>
<dbReference type="Gene3D" id="2.120.10.30">
    <property type="entry name" value="TolB, C-terminal domain"/>
    <property type="match status" value="1"/>
</dbReference>
<feature type="disulfide bond" evidence="13">
    <location>
        <begin position="395"/>
        <end position="413"/>
    </location>
</feature>
<evidence type="ECO:0000256" key="9">
    <source>
        <dbReference type="ARBA" id="ARBA00023136"/>
    </source>
</evidence>
<dbReference type="InterPro" id="IPR023415">
    <property type="entry name" value="LDLR_class-A_CS"/>
</dbReference>
<keyword evidence="5" id="KW-0732">Signal</keyword>
<feature type="disulfide bond" evidence="13">
    <location>
        <begin position="233"/>
        <end position="251"/>
    </location>
</feature>
<dbReference type="FunFam" id="4.10.400.10:FF:000034">
    <property type="entry name" value="Low-density lipoprotein receptor-related protein 2"/>
    <property type="match status" value="1"/>
</dbReference>
<feature type="disulfide bond" evidence="13">
    <location>
        <begin position="245"/>
        <end position="260"/>
    </location>
</feature>
<organism evidence="15">
    <name type="scientific">Homalodisca liturata</name>
    <dbReference type="NCBI Taxonomy" id="320908"/>
    <lineage>
        <taxon>Eukaryota</taxon>
        <taxon>Metazoa</taxon>
        <taxon>Ecdysozoa</taxon>
        <taxon>Arthropoda</taxon>
        <taxon>Hexapoda</taxon>
        <taxon>Insecta</taxon>
        <taxon>Pterygota</taxon>
        <taxon>Neoptera</taxon>
        <taxon>Paraneoptera</taxon>
        <taxon>Hemiptera</taxon>
        <taxon>Auchenorrhyncha</taxon>
        <taxon>Membracoidea</taxon>
        <taxon>Cicadellidae</taxon>
        <taxon>Cicadellinae</taxon>
        <taxon>Proconiini</taxon>
        <taxon>Homalodisca</taxon>
    </lineage>
</organism>
<dbReference type="PROSITE" id="PS01209">
    <property type="entry name" value="LDLRA_1"/>
    <property type="match status" value="4"/>
</dbReference>
<dbReference type="GO" id="GO:0043235">
    <property type="term" value="C:receptor complex"/>
    <property type="evidence" value="ECO:0007669"/>
    <property type="project" value="TreeGrafter"/>
</dbReference>
<dbReference type="InterPro" id="IPR002172">
    <property type="entry name" value="LDrepeatLR_classA_rpt"/>
</dbReference>
<evidence type="ECO:0000256" key="11">
    <source>
        <dbReference type="ARBA" id="ARBA00023170"/>
    </source>
</evidence>
<keyword evidence="6" id="KW-0677">Repeat</keyword>
<dbReference type="Pfam" id="PF00057">
    <property type="entry name" value="Ldl_recept_a"/>
    <property type="match status" value="7"/>
</dbReference>
<evidence type="ECO:0000256" key="8">
    <source>
        <dbReference type="ARBA" id="ARBA00022989"/>
    </source>
</evidence>
<evidence type="ECO:0000256" key="4">
    <source>
        <dbReference type="ARBA" id="ARBA00022692"/>
    </source>
</evidence>
<gene>
    <name evidence="15" type="ORF">g.31211</name>
</gene>
<comment type="subcellular location">
    <subcellularLocation>
        <location evidence="1">Membrane</location>
        <topology evidence="1">Single-pass membrane protein</topology>
    </subcellularLocation>
</comment>
<keyword evidence="11" id="KW-0675">Receptor</keyword>
<keyword evidence="4" id="KW-0812">Transmembrane</keyword>
<evidence type="ECO:0000256" key="5">
    <source>
        <dbReference type="ARBA" id="ARBA00022729"/>
    </source>
</evidence>
<feature type="disulfide bond" evidence="13">
    <location>
        <begin position="307"/>
        <end position="319"/>
    </location>
</feature>
<dbReference type="FunFam" id="4.10.400.10:FF:000002">
    <property type="entry name" value="Low-density lipoprotein receptor-related protein 1"/>
    <property type="match status" value="1"/>
</dbReference>
<evidence type="ECO:0000256" key="13">
    <source>
        <dbReference type="PROSITE-ProRule" id="PRU00124"/>
    </source>
</evidence>
<evidence type="ECO:0000259" key="14">
    <source>
        <dbReference type="SMART" id="SM00181"/>
    </source>
</evidence>
<feature type="disulfide bond" evidence="13">
    <location>
        <begin position="407"/>
        <end position="422"/>
    </location>
</feature>
<sequence length="584" mass="64543">YWADGERQTVEVLSLNTHKRKVLLHDLGGETPLDVALVPHDGFMFVALMGPKVVHIDRFNMDGDMKTRVHIVDKDVLGPNVALAYDKHVHHIFWSDSGTGNIEAVDIDGMERTKVRELYHSPIDIAVIEDDIFWTSFGTAKLHWVNKYEDNSDSSKELVLGLTQGLESVRLAVVTALVSGAEHNCQKNNGGCSHICLLSHNKHICACPFGMVLKRDGVTCEVPVHCQVGQYRCNTGECIHVSLQCNHRADCPHGDDEVDCKEIVLSCARGMFSCHNGEKCVEHHNRCDGIWHCQDGSDERSCSHMGCKAGEFQCKSGPCIPMSWRCDDSKDCEDSSDEEQCEKTTCHPEQEFRCTSGTCIPSTWECDNQPDCTDASDEHESCLRASSCAPDQLVCNNGHCVDHQLVCDGEDDCEDGTDETGCSRSLAEELDVAVHITDTSQQRGRMQCDDNQFTCDKCLPASARCNGTKECSRGEDEMGCSGCMEHQFQCVDSGRCIMREWVCDGDSDCGDKSDEDPAMCQYYEKGVEKAVNHNNSECLDFTCKNMKCLPFSKVCDGTPDCEDRSDEGGRCGGGCLPSSCMDTC</sequence>
<dbReference type="EMBL" id="GECU01009545">
    <property type="protein sequence ID" value="JAS98161.1"/>
    <property type="molecule type" value="Transcribed_RNA"/>
</dbReference>
<evidence type="ECO:0000256" key="3">
    <source>
        <dbReference type="ARBA" id="ARBA00022583"/>
    </source>
</evidence>
<dbReference type="SMART" id="SM00192">
    <property type="entry name" value="LDLa"/>
    <property type="match status" value="8"/>
</dbReference>
<feature type="non-terminal residue" evidence="15">
    <location>
        <position position="584"/>
    </location>
</feature>
<dbReference type="InterPro" id="IPR000033">
    <property type="entry name" value="LDLR_classB_rpt"/>
</dbReference>
<dbReference type="PANTHER" id="PTHR22722">
    <property type="entry name" value="LOW-DENSITY LIPOPROTEIN RECEPTOR-RELATED PROTEIN 2-RELATED"/>
    <property type="match status" value="1"/>
</dbReference>
<dbReference type="InterPro" id="IPR011042">
    <property type="entry name" value="6-blade_b-propeller_TolB-like"/>
</dbReference>
<dbReference type="GO" id="GO:0005886">
    <property type="term" value="C:plasma membrane"/>
    <property type="evidence" value="ECO:0007669"/>
    <property type="project" value="TreeGrafter"/>
</dbReference>
<comment type="caution">
    <text evidence="13">Lacks conserved residue(s) required for the propagation of feature annotation.</text>
</comment>
<keyword evidence="2" id="KW-0245">EGF-like domain</keyword>
<evidence type="ECO:0000256" key="10">
    <source>
        <dbReference type="ARBA" id="ARBA00023157"/>
    </source>
</evidence>
<dbReference type="InterPro" id="IPR000742">
    <property type="entry name" value="EGF"/>
</dbReference>
<dbReference type="SUPFAM" id="SSF57196">
    <property type="entry name" value="EGF/Laminin"/>
    <property type="match status" value="1"/>
</dbReference>
<keyword evidence="9" id="KW-0472">Membrane</keyword>
<feature type="disulfide bond" evidence="13">
    <location>
        <begin position="326"/>
        <end position="341"/>
    </location>
</feature>
<keyword evidence="8" id="KW-1133">Transmembrane helix</keyword>
<evidence type="ECO:0000256" key="7">
    <source>
        <dbReference type="ARBA" id="ARBA00022837"/>
    </source>
</evidence>
<evidence type="ECO:0000313" key="15">
    <source>
        <dbReference type="EMBL" id="JAS98161.1"/>
    </source>
</evidence>
<evidence type="ECO:0000256" key="6">
    <source>
        <dbReference type="ARBA" id="ARBA00022737"/>
    </source>
</evidence>
<name>A0A1B6JFS1_9HEMI</name>
<reference evidence="15" key="1">
    <citation type="submission" date="2015-11" db="EMBL/GenBank/DDBJ databases">
        <title>De novo transcriptome assembly of four potential Pierce s Disease insect vectors from Arizona vineyards.</title>
        <authorList>
            <person name="Tassone E.E."/>
        </authorList>
    </citation>
    <scope>NUCLEOTIDE SEQUENCE</scope>
</reference>
<dbReference type="InterPro" id="IPR051221">
    <property type="entry name" value="LDLR-related"/>
</dbReference>
<evidence type="ECO:0000256" key="2">
    <source>
        <dbReference type="ARBA" id="ARBA00022536"/>
    </source>
</evidence>
<dbReference type="FunFam" id="4.10.400.10:FF:000005">
    <property type="entry name" value="low-density lipoprotein receptor-related protein 1B"/>
    <property type="match status" value="1"/>
</dbReference>
<keyword evidence="10 13" id="KW-1015">Disulfide bond</keyword>
<evidence type="ECO:0000256" key="1">
    <source>
        <dbReference type="ARBA" id="ARBA00004167"/>
    </source>
</evidence>
<feature type="disulfide bond" evidence="13">
    <location>
        <begin position="354"/>
        <end position="372"/>
    </location>
</feature>
<evidence type="ECO:0000256" key="12">
    <source>
        <dbReference type="ARBA" id="ARBA00023180"/>
    </source>
</evidence>
<feature type="disulfide bond" evidence="13">
    <location>
        <begin position="314"/>
        <end position="332"/>
    </location>
</feature>
<feature type="disulfide bond" evidence="13">
    <location>
        <begin position="388"/>
        <end position="400"/>
    </location>
</feature>
<dbReference type="SUPFAM" id="SSF63825">
    <property type="entry name" value="YWTD domain"/>
    <property type="match status" value="1"/>
</dbReference>
<dbReference type="SMART" id="SM00181">
    <property type="entry name" value="EGF"/>
    <property type="match status" value="1"/>
</dbReference>
<feature type="disulfide bond" evidence="13">
    <location>
        <begin position="226"/>
        <end position="238"/>
    </location>
</feature>
<protein>
    <recommendedName>
        <fullName evidence="14">EGF-like domain-containing protein</fullName>
    </recommendedName>
</protein>
<dbReference type="SUPFAM" id="SSF57424">
    <property type="entry name" value="LDL receptor-like module"/>
    <property type="match status" value="8"/>
</dbReference>
<dbReference type="InterPro" id="IPR036055">
    <property type="entry name" value="LDL_receptor-like_sf"/>
</dbReference>
<feature type="disulfide bond" evidence="13">
    <location>
        <begin position="543"/>
        <end position="561"/>
    </location>
</feature>
<dbReference type="Pfam" id="PF14670">
    <property type="entry name" value="FXa_inhibition"/>
    <property type="match status" value="1"/>
</dbReference>
<dbReference type="SMART" id="SM00135">
    <property type="entry name" value="LY"/>
    <property type="match status" value="1"/>
</dbReference>
<dbReference type="PRINTS" id="PR00261">
    <property type="entry name" value="LDLRECEPTOR"/>
</dbReference>
<keyword evidence="12" id="KW-0325">Glycoprotein</keyword>
<dbReference type="PROSITE" id="PS50068">
    <property type="entry name" value="LDLRA_2"/>
    <property type="match status" value="8"/>
</dbReference>
<keyword evidence="3" id="KW-0254">Endocytosis</keyword>
<dbReference type="GO" id="GO:0006897">
    <property type="term" value="P:endocytosis"/>
    <property type="evidence" value="ECO:0007669"/>
    <property type="project" value="UniProtKB-KW"/>
</dbReference>